<comment type="caution">
    <text evidence="2">The sequence shown here is derived from an EMBL/GenBank/DDBJ whole genome shotgun (WGS) entry which is preliminary data.</text>
</comment>
<gene>
    <name evidence="2" type="ORF">BDP27DRAFT_1422198</name>
</gene>
<dbReference type="SUPFAM" id="SSF56112">
    <property type="entry name" value="Protein kinase-like (PK-like)"/>
    <property type="match status" value="1"/>
</dbReference>
<evidence type="ECO:0000313" key="2">
    <source>
        <dbReference type="EMBL" id="KAF9068162.1"/>
    </source>
</evidence>
<dbReference type="EMBL" id="JADNRY010000064">
    <property type="protein sequence ID" value="KAF9068162.1"/>
    <property type="molecule type" value="Genomic_DNA"/>
</dbReference>
<accession>A0A9P5U6U7</accession>
<dbReference type="AlphaFoldDB" id="A0A9P5U6U7"/>
<sequence length="259" mass="29232">MRFPSFTLSLFALSTVLPTIYAAPCQYGDCSLQRRAATSLIGTTLTIEGKGAVIGPQITDKENKWRPVYHLASWDNEKKEADKPGYILKLFLWAPEDSKLRREIEALRLVGQLVKAGQVVVENQKKNAIVMHEAPGKTMKQLREDHPKEIVKIMKRWIPAIAAKAAHFAKQGLSHHDLNEGNIFISMNKNTAEDFLPSTGVTPADMMSRVTLIDWGYYDRPGEKGFTDDSKEFERRMGADWGLMEWSQRNGPTEAWLGI</sequence>
<keyword evidence="1" id="KW-0732">Signal</keyword>
<proteinExistence type="predicted"/>
<reference evidence="2" key="1">
    <citation type="submission" date="2020-11" db="EMBL/GenBank/DDBJ databases">
        <authorList>
            <consortium name="DOE Joint Genome Institute"/>
            <person name="Ahrendt S."/>
            <person name="Riley R."/>
            <person name="Andreopoulos W."/>
            <person name="Labutti K."/>
            <person name="Pangilinan J."/>
            <person name="Ruiz-Duenas F.J."/>
            <person name="Barrasa J.M."/>
            <person name="Sanchez-Garcia M."/>
            <person name="Camarero S."/>
            <person name="Miyauchi S."/>
            <person name="Serrano A."/>
            <person name="Linde D."/>
            <person name="Babiker R."/>
            <person name="Drula E."/>
            <person name="Ayuso-Fernandez I."/>
            <person name="Pacheco R."/>
            <person name="Padilla G."/>
            <person name="Ferreira P."/>
            <person name="Barriuso J."/>
            <person name="Kellner H."/>
            <person name="Castanera R."/>
            <person name="Alfaro M."/>
            <person name="Ramirez L."/>
            <person name="Pisabarro A.G."/>
            <person name="Kuo A."/>
            <person name="Tritt A."/>
            <person name="Lipzen A."/>
            <person name="He G."/>
            <person name="Yan M."/>
            <person name="Ng V."/>
            <person name="Cullen D."/>
            <person name="Martin F."/>
            <person name="Rosso M.-N."/>
            <person name="Henrissat B."/>
            <person name="Hibbett D."/>
            <person name="Martinez A.T."/>
            <person name="Grigoriev I.V."/>
        </authorList>
    </citation>
    <scope>NUCLEOTIDE SEQUENCE</scope>
    <source>
        <strain evidence="2">AH 40177</strain>
    </source>
</reference>
<dbReference type="InterPro" id="IPR011009">
    <property type="entry name" value="Kinase-like_dom_sf"/>
</dbReference>
<protein>
    <recommendedName>
        <fullName evidence="4">Protein kinase domain-containing protein</fullName>
    </recommendedName>
</protein>
<organism evidence="2 3">
    <name type="scientific">Rhodocollybia butyracea</name>
    <dbReference type="NCBI Taxonomy" id="206335"/>
    <lineage>
        <taxon>Eukaryota</taxon>
        <taxon>Fungi</taxon>
        <taxon>Dikarya</taxon>
        <taxon>Basidiomycota</taxon>
        <taxon>Agaricomycotina</taxon>
        <taxon>Agaricomycetes</taxon>
        <taxon>Agaricomycetidae</taxon>
        <taxon>Agaricales</taxon>
        <taxon>Marasmiineae</taxon>
        <taxon>Omphalotaceae</taxon>
        <taxon>Rhodocollybia</taxon>
    </lineage>
</organism>
<dbReference type="Proteomes" id="UP000772434">
    <property type="component" value="Unassembled WGS sequence"/>
</dbReference>
<feature type="signal peptide" evidence="1">
    <location>
        <begin position="1"/>
        <end position="22"/>
    </location>
</feature>
<evidence type="ECO:0000313" key="3">
    <source>
        <dbReference type="Proteomes" id="UP000772434"/>
    </source>
</evidence>
<keyword evidence="3" id="KW-1185">Reference proteome</keyword>
<evidence type="ECO:0000256" key="1">
    <source>
        <dbReference type="SAM" id="SignalP"/>
    </source>
</evidence>
<name>A0A9P5U6U7_9AGAR</name>
<evidence type="ECO:0008006" key="4">
    <source>
        <dbReference type="Google" id="ProtNLM"/>
    </source>
</evidence>
<feature type="chain" id="PRO_5040441328" description="Protein kinase domain-containing protein" evidence="1">
    <location>
        <begin position="23"/>
        <end position="259"/>
    </location>
</feature>